<proteinExistence type="predicted"/>
<protein>
    <recommendedName>
        <fullName evidence="10">Glycosyltransferase family 8 protein</fullName>
    </recommendedName>
</protein>
<dbReference type="Proteomes" id="UP000290288">
    <property type="component" value="Unassembled WGS sequence"/>
</dbReference>
<dbReference type="InterPro" id="IPR029044">
    <property type="entry name" value="Nucleotide-diphossugar_trans"/>
</dbReference>
<dbReference type="STRING" id="2316362.A0A4Q2DWN2"/>
<evidence type="ECO:0000256" key="1">
    <source>
        <dbReference type="ARBA" id="ARBA00004606"/>
    </source>
</evidence>
<dbReference type="SUPFAM" id="SSF53448">
    <property type="entry name" value="Nucleotide-diphospho-sugar transferases"/>
    <property type="match status" value="1"/>
</dbReference>
<feature type="compositionally biased region" description="Polar residues" evidence="7">
    <location>
        <begin position="545"/>
        <end position="554"/>
    </location>
</feature>
<dbReference type="GO" id="GO:0016020">
    <property type="term" value="C:membrane"/>
    <property type="evidence" value="ECO:0007669"/>
    <property type="project" value="UniProtKB-SubCell"/>
</dbReference>
<keyword evidence="2" id="KW-0812">Transmembrane</keyword>
<keyword evidence="4" id="KW-1133">Transmembrane helix</keyword>
<evidence type="ECO:0000256" key="2">
    <source>
        <dbReference type="ARBA" id="ARBA00022692"/>
    </source>
</evidence>
<evidence type="ECO:0008006" key="10">
    <source>
        <dbReference type="Google" id="ProtNLM"/>
    </source>
</evidence>
<sequence length="856" mass="95641">MPRFHTPKSELVRKSIYFALVVFLICVLLLGRETFSIGPSHVIPEHNSSPTPIPTPQSHGTETPVPAPDPIVFSLIMWSKSSATEGSLLIKSIVMYSSRPTDVHIICDDAAERVVRSRLSLLERPLHQVRVWFHKPTWQGMLDRVEREGSIQTDHSAGLPGLMKLFIHEILPSNVTKSIFVDTDAFFISDPILLWNIFDTLRPQTSLVMASHPDQDSPEWNNASRICSCVMLLDLAKLRKDRLMHSSVYAKIKPDNPGQALSTAAFRAMYGLPGGDGKGRYTNVRLGDQGYWWAIVDYHKNIFEPLSFDFEVTSCLMDTYLTGLGADTITEKEELKHQIHLDDTPQEGKAVLPKLLHFNCLHGTDVYMNWAGWNDPNDSLNVRWGDAMRYHNGYKWIWLNQGDRKKPLHQVEMYTNDKVHPHPVIDRALGRHHRAEGPLCPPTEDHERRYRDVDPTHLREGTPALPDVRRISADSVLVLLVQEGGGPGRHPQGVTLAAQALDGQVLRRDHALPQDPHLLALEQPLVSPILPKNTSPSDGKEENAETSSVSADTNQAHKAEAVDETRVKQEEQMEVEEGHVLDIKVEPSPMEILPDAQPPAIPDLKKSRSPSPRPPTPTAVPVRAHEEDTKPAFVPIQLSRPPVEDERPQDLPKPAAPSFALKTDSSLKPQVAKPTHGYSSPAHLAHPTKESSYSPRPPFKMEERLGQDYSKLNASPVIPAAAPDISSSASHSPKPPFAPPQQSDRAHSGDYMAKPPGWMASQHRTEPLSKRDTIYSDKDILVLTAAWQQRMLLEREDWTLSHQAFQHAYELELAMVDLQAAQARRKTAEIMLDKAKNGNLGIDSPLEFGEPDSVMT</sequence>
<dbReference type="PANTHER" id="PTHR12270">
    <property type="entry name" value="GLYCOSYLTRANSFERASE-RELATED"/>
    <property type="match status" value="1"/>
</dbReference>
<dbReference type="Gene3D" id="3.90.550.10">
    <property type="entry name" value="Spore Coat Polysaccharide Biosynthesis Protein SpsA, Chain A"/>
    <property type="match status" value="1"/>
</dbReference>
<feature type="compositionally biased region" description="Basic and acidic residues" evidence="7">
    <location>
        <begin position="555"/>
        <end position="575"/>
    </location>
</feature>
<feature type="region of interest" description="Disordered" evidence="7">
    <location>
        <begin position="721"/>
        <end position="765"/>
    </location>
</feature>
<evidence type="ECO:0000313" key="9">
    <source>
        <dbReference type="Proteomes" id="UP000290288"/>
    </source>
</evidence>
<dbReference type="AlphaFoldDB" id="A0A4Q2DWN2"/>
<dbReference type="InterPro" id="IPR051292">
    <property type="entry name" value="Xyl/GlcA_transferase"/>
</dbReference>
<gene>
    <name evidence="8" type="ORF">EST38_g967</name>
</gene>
<evidence type="ECO:0000256" key="7">
    <source>
        <dbReference type="SAM" id="MobiDB-lite"/>
    </source>
</evidence>
<comment type="caution">
    <text evidence="8">The sequence shown here is derived from an EMBL/GenBank/DDBJ whole genome shotgun (WGS) entry which is preliminary data.</text>
</comment>
<feature type="compositionally biased region" description="Low complexity" evidence="7">
    <location>
        <begin position="721"/>
        <end position="732"/>
    </location>
</feature>
<dbReference type="GO" id="GO:0035269">
    <property type="term" value="P:protein O-linked glycosylation via mannose"/>
    <property type="evidence" value="ECO:0007669"/>
    <property type="project" value="TreeGrafter"/>
</dbReference>
<dbReference type="GO" id="GO:0015020">
    <property type="term" value="F:glucuronosyltransferase activity"/>
    <property type="evidence" value="ECO:0007669"/>
    <property type="project" value="TreeGrafter"/>
</dbReference>
<organism evidence="8 9">
    <name type="scientific">Candolleomyces aberdarensis</name>
    <dbReference type="NCBI Taxonomy" id="2316362"/>
    <lineage>
        <taxon>Eukaryota</taxon>
        <taxon>Fungi</taxon>
        <taxon>Dikarya</taxon>
        <taxon>Basidiomycota</taxon>
        <taxon>Agaricomycotina</taxon>
        <taxon>Agaricomycetes</taxon>
        <taxon>Agaricomycetidae</taxon>
        <taxon>Agaricales</taxon>
        <taxon>Agaricineae</taxon>
        <taxon>Psathyrellaceae</taxon>
        <taxon>Candolleomyces</taxon>
    </lineage>
</organism>
<evidence type="ECO:0000256" key="3">
    <source>
        <dbReference type="ARBA" id="ARBA00022968"/>
    </source>
</evidence>
<dbReference type="OrthoDB" id="411524at2759"/>
<evidence type="ECO:0000313" key="8">
    <source>
        <dbReference type="EMBL" id="RXW24877.1"/>
    </source>
</evidence>
<accession>A0A4Q2DWN2</accession>
<feature type="region of interest" description="Disordered" evidence="7">
    <location>
        <begin position="590"/>
        <end position="701"/>
    </location>
</feature>
<dbReference type="GO" id="GO:0042285">
    <property type="term" value="F:xylosyltransferase activity"/>
    <property type="evidence" value="ECO:0007669"/>
    <property type="project" value="TreeGrafter"/>
</dbReference>
<keyword evidence="9" id="KW-1185">Reference proteome</keyword>
<comment type="subcellular location">
    <subcellularLocation>
        <location evidence="1">Membrane</location>
        <topology evidence="1">Single-pass type II membrane protein</topology>
    </subcellularLocation>
</comment>
<keyword evidence="5" id="KW-0472">Membrane</keyword>
<feature type="region of interest" description="Disordered" evidence="7">
    <location>
        <begin position="523"/>
        <end position="575"/>
    </location>
</feature>
<keyword evidence="6" id="KW-0325">Glycoprotein</keyword>
<reference evidence="8 9" key="1">
    <citation type="submission" date="2019-01" db="EMBL/GenBank/DDBJ databases">
        <title>Draft genome sequence of Psathyrella aberdarensis IHI B618.</title>
        <authorList>
            <person name="Buettner E."/>
            <person name="Kellner H."/>
        </authorList>
    </citation>
    <scope>NUCLEOTIDE SEQUENCE [LARGE SCALE GENOMIC DNA]</scope>
    <source>
        <strain evidence="8 9">IHI B618</strain>
    </source>
</reference>
<name>A0A4Q2DWN2_9AGAR</name>
<dbReference type="EMBL" id="SDEE01000012">
    <property type="protein sequence ID" value="RXW24877.1"/>
    <property type="molecule type" value="Genomic_DNA"/>
</dbReference>
<evidence type="ECO:0000256" key="4">
    <source>
        <dbReference type="ARBA" id="ARBA00022989"/>
    </source>
</evidence>
<evidence type="ECO:0000256" key="5">
    <source>
        <dbReference type="ARBA" id="ARBA00023136"/>
    </source>
</evidence>
<evidence type="ECO:0000256" key="6">
    <source>
        <dbReference type="ARBA" id="ARBA00023180"/>
    </source>
</evidence>
<dbReference type="PANTHER" id="PTHR12270:SF25">
    <property type="entry name" value="GLYCOSYLTRANSFERASE-LIKE PROTEIN LARGE"/>
    <property type="match status" value="1"/>
</dbReference>
<keyword evidence="3" id="KW-0735">Signal-anchor</keyword>